<dbReference type="InterPro" id="IPR051046">
    <property type="entry name" value="MurCDEF_CellWall_CoF430Synth"/>
</dbReference>
<dbReference type="RefSeq" id="WP_168769498.1">
    <property type="nucleotide sequence ID" value="NZ_QBUD01000009.1"/>
</dbReference>
<organism evidence="5 6">
    <name type="scientific">Yoonia sediminilitoris</name>
    <dbReference type="NCBI Taxonomy" id="1286148"/>
    <lineage>
        <taxon>Bacteria</taxon>
        <taxon>Pseudomonadati</taxon>
        <taxon>Pseudomonadota</taxon>
        <taxon>Alphaproteobacteria</taxon>
        <taxon>Rhodobacterales</taxon>
        <taxon>Paracoccaceae</taxon>
        <taxon>Yoonia</taxon>
    </lineage>
</organism>
<sequence>MKETWTLGKIAAEVEGRLSGSADPTSVVRDFHIRAWSCGPGSVFLPIFNAGPQMTQRALGRGAVGALVDTHLADSIPHIWVYDLQSAAMKLAQKRRASFDGQVVGITGSAGKSSTKAMLAQVLQSSGNIYASRNNQNLTPYVTATLCSLPPTTDVAIFELAMYSPDMVGKSSELAQPHIGIITSIGMNHAEYHDNPEEGIIKSKTEIFWGMKEKGTAILPSHDSAFEKLRYRALESGKVNRIIECGMTCGDDVRLVEAIEHSTYSEVTISAFGETARYCISVPGMHMIQNSLLVAATLKSLGKPLSCMAKMREYQPPTQQYSTVSSTF</sequence>
<keyword evidence="6" id="KW-1185">Reference proteome</keyword>
<protein>
    <submittedName>
        <fullName evidence="5">Mur ligase-like protein</fullName>
    </submittedName>
</protein>
<gene>
    <name evidence="5" type="ORF">C8N45_109148</name>
</gene>
<dbReference type="AlphaFoldDB" id="A0A2T6KD16"/>
<proteinExistence type="predicted"/>
<dbReference type="PANTHER" id="PTHR43024:SF1">
    <property type="entry name" value="UDP-N-ACETYLMURAMOYL-TRIPEPTIDE--D-ALANYL-D-ALANINE LIGASE"/>
    <property type="match status" value="1"/>
</dbReference>
<dbReference type="InterPro" id="IPR036565">
    <property type="entry name" value="Mur-like_cat_sf"/>
</dbReference>
<evidence type="ECO:0000259" key="4">
    <source>
        <dbReference type="Pfam" id="PF08245"/>
    </source>
</evidence>
<keyword evidence="1 5" id="KW-0436">Ligase</keyword>
<reference evidence="5 6" key="1">
    <citation type="submission" date="2018-04" db="EMBL/GenBank/DDBJ databases">
        <title>Genomic Encyclopedia of Archaeal and Bacterial Type Strains, Phase II (KMG-II): from individual species to whole genera.</title>
        <authorList>
            <person name="Goeker M."/>
        </authorList>
    </citation>
    <scope>NUCLEOTIDE SEQUENCE [LARGE SCALE GENOMIC DNA]</scope>
    <source>
        <strain evidence="5 6">DSM 29955</strain>
    </source>
</reference>
<dbReference type="Gene3D" id="3.40.1190.10">
    <property type="entry name" value="Mur-like, catalytic domain"/>
    <property type="match status" value="1"/>
</dbReference>
<evidence type="ECO:0000256" key="2">
    <source>
        <dbReference type="ARBA" id="ARBA00022741"/>
    </source>
</evidence>
<dbReference type="PANTHER" id="PTHR43024">
    <property type="entry name" value="UDP-N-ACETYLMURAMOYL-TRIPEPTIDE--D-ALANYL-D-ALANINE LIGASE"/>
    <property type="match status" value="1"/>
</dbReference>
<dbReference type="SUPFAM" id="SSF53623">
    <property type="entry name" value="MurD-like peptide ligases, catalytic domain"/>
    <property type="match status" value="1"/>
</dbReference>
<keyword evidence="2" id="KW-0547">Nucleotide-binding</keyword>
<dbReference type="GO" id="GO:0016881">
    <property type="term" value="F:acid-amino acid ligase activity"/>
    <property type="evidence" value="ECO:0007669"/>
    <property type="project" value="InterPro"/>
</dbReference>
<comment type="caution">
    <text evidence="5">The sequence shown here is derived from an EMBL/GenBank/DDBJ whole genome shotgun (WGS) entry which is preliminary data.</text>
</comment>
<keyword evidence="3" id="KW-0067">ATP-binding</keyword>
<accession>A0A2T6KD16</accession>
<dbReference type="EMBL" id="QBUD01000009">
    <property type="protein sequence ID" value="PUB12837.1"/>
    <property type="molecule type" value="Genomic_DNA"/>
</dbReference>
<evidence type="ECO:0000313" key="6">
    <source>
        <dbReference type="Proteomes" id="UP000244523"/>
    </source>
</evidence>
<dbReference type="InterPro" id="IPR035911">
    <property type="entry name" value="MurE/MurF_N"/>
</dbReference>
<dbReference type="InterPro" id="IPR013221">
    <property type="entry name" value="Mur_ligase_cen"/>
</dbReference>
<evidence type="ECO:0000256" key="1">
    <source>
        <dbReference type="ARBA" id="ARBA00022598"/>
    </source>
</evidence>
<dbReference type="Proteomes" id="UP000244523">
    <property type="component" value="Unassembled WGS sequence"/>
</dbReference>
<evidence type="ECO:0000313" key="5">
    <source>
        <dbReference type="EMBL" id="PUB12837.1"/>
    </source>
</evidence>
<feature type="domain" description="Mur ligase central" evidence="4">
    <location>
        <begin position="106"/>
        <end position="297"/>
    </location>
</feature>
<dbReference type="SUPFAM" id="SSF63418">
    <property type="entry name" value="MurE/MurF N-terminal domain"/>
    <property type="match status" value="1"/>
</dbReference>
<evidence type="ECO:0000256" key="3">
    <source>
        <dbReference type="ARBA" id="ARBA00022840"/>
    </source>
</evidence>
<dbReference type="GO" id="GO:0005524">
    <property type="term" value="F:ATP binding"/>
    <property type="evidence" value="ECO:0007669"/>
    <property type="project" value="UniProtKB-KW"/>
</dbReference>
<dbReference type="Pfam" id="PF08245">
    <property type="entry name" value="Mur_ligase_M"/>
    <property type="match status" value="1"/>
</dbReference>
<name>A0A2T6KD16_9RHOB</name>